<evidence type="ECO:0000313" key="3">
    <source>
        <dbReference type="Proteomes" id="UP000000641"/>
    </source>
</evidence>
<reference evidence="3" key="1">
    <citation type="journal article" date="2008" name="J. Bacteriol.">
        <title>Genome sequence of Thermofilum pendens reveals an exceptional loss of biosynthetic pathways without genome reduction.</title>
        <authorList>
            <person name="Anderson I."/>
            <person name="Rodriguez J."/>
            <person name="Susanti D."/>
            <person name="Porat I."/>
            <person name="Reich C."/>
            <person name="Ulrich L.E."/>
            <person name="Elkins J.G."/>
            <person name="Mavromatis K."/>
            <person name="Lykidis A."/>
            <person name="Kim E."/>
            <person name="Thompson L.S."/>
            <person name="Nolan M."/>
            <person name="Land M."/>
            <person name="Copeland A."/>
            <person name="Lapidus A."/>
            <person name="Lucas S."/>
            <person name="Detter C."/>
            <person name="Zhulin I.B."/>
            <person name="Olsen G.J."/>
            <person name="Whitman W."/>
            <person name="Mukhopadhyay B."/>
            <person name="Bristow J."/>
            <person name="Kyrpides N."/>
        </authorList>
    </citation>
    <scope>NUCLEOTIDE SEQUENCE [LARGE SCALE GENOMIC DNA]</scope>
    <source>
        <strain evidence="3">DSM 2475 / Hrk 5</strain>
    </source>
</reference>
<keyword evidence="3" id="KW-1185">Reference proteome</keyword>
<dbReference type="OrthoDB" id="31389at2157"/>
<dbReference type="AlphaFoldDB" id="A1S010"/>
<dbReference type="eggNOG" id="arCOG00367">
    <property type="taxonomic scope" value="Archaea"/>
</dbReference>
<dbReference type="Pfam" id="PF09376">
    <property type="entry name" value="NurA"/>
    <property type="match status" value="1"/>
</dbReference>
<dbReference type="GeneID" id="4600676"/>
<accession>A1S010</accession>
<evidence type="ECO:0000259" key="1">
    <source>
        <dbReference type="SMART" id="SM00933"/>
    </source>
</evidence>
<organism evidence="2 3">
    <name type="scientific">Thermofilum pendens (strain DSM 2475 / Hrk 5)</name>
    <dbReference type="NCBI Taxonomy" id="368408"/>
    <lineage>
        <taxon>Archaea</taxon>
        <taxon>Thermoproteota</taxon>
        <taxon>Thermoprotei</taxon>
        <taxon>Thermofilales</taxon>
        <taxon>Thermofilaceae</taxon>
        <taxon>Thermofilum</taxon>
    </lineage>
</organism>
<dbReference type="EnsemblBacteria" id="ABL78790">
    <property type="protein sequence ID" value="ABL78790"/>
    <property type="gene ID" value="Tpen_1393"/>
</dbReference>
<dbReference type="InterPro" id="IPR018977">
    <property type="entry name" value="NurA_domain"/>
</dbReference>
<name>A1S010_THEPD</name>
<dbReference type="RefSeq" id="WP_011753055.1">
    <property type="nucleotide sequence ID" value="NC_008698.1"/>
</dbReference>
<dbReference type="SMART" id="SM00933">
    <property type="entry name" value="NurA"/>
    <property type="match status" value="1"/>
</dbReference>
<dbReference type="HOGENOM" id="CLU_699467_0_0_2"/>
<evidence type="ECO:0000313" key="2">
    <source>
        <dbReference type="EMBL" id="ABL78790.1"/>
    </source>
</evidence>
<dbReference type="Proteomes" id="UP000000641">
    <property type="component" value="Chromosome"/>
</dbReference>
<feature type="domain" description="NurA" evidence="1">
    <location>
        <begin position="33"/>
        <end position="358"/>
    </location>
</feature>
<dbReference type="STRING" id="368408.Tpen_1393"/>
<protein>
    <recommendedName>
        <fullName evidence="1">NurA domain-containing protein</fullName>
    </recommendedName>
</protein>
<dbReference type="EMBL" id="CP000505">
    <property type="protein sequence ID" value="ABL78790.1"/>
    <property type="molecule type" value="Genomic_DNA"/>
</dbReference>
<proteinExistence type="predicted"/>
<sequence length="394" mass="43042">MEGAALRVSEEILASVERRVEELAEKIEGSPFKSAGFVDGSNVVDERRGAYVAVFSVASIVLDSGRLRPVSHGSRHPLVARIVPKGFGEQRANLYMSILELLSAARLVRSGVEAVFLDGSYVSEMMVVFGYPRDVYEEAQGLVDREAAESYAGEAAGLVEEALGSEGVKGAAKLFEGVSGLAWRLYTRLGGGVGGVEKRVLLDYSYVFAEVAVYLEALRSLLTAGRESGVPLFWVAKDADTDQLAEKEGVGGWLNDVTLLDYAWRRLEGVYTVLEGREFGRPKPCAAPGKLVEELFAKWRRYRVAYFKLRLHGPVLQMTFPGYVGEDEAREALATLSSLAESRGYPKPLSYVHNMAVLNPELARLVGDELYKRAESPVLKAMLAPSGRVQAGLR</sequence>
<gene>
    <name evidence="2" type="ordered locus">Tpen_1393</name>
</gene>
<dbReference type="KEGG" id="tpe:Tpen_1393"/>